<evidence type="ECO:0000313" key="2">
    <source>
        <dbReference type="WBParaSite" id="Hba_06603"/>
    </source>
</evidence>
<name>A0A1I7WN72_HETBA</name>
<dbReference type="Proteomes" id="UP000095283">
    <property type="component" value="Unplaced"/>
</dbReference>
<dbReference type="WBParaSite" id="Hba_06603">
    <property type="protein sequence ID" value="Hba_06603"/>
    <property type="gene ID" value="Hba_06603"/>
</dbReference>
<evidence type="ECO:0000313" key="1">
    <source>
        <dbReference type="Proteomes" id="UP000095283"/>
    </source>
</evidence>
<reference evidence="2" key="1">
    <citation type="submission" date="2016-11" db="UniProtKB">
        <authorList>
            <consortium name="WormBaseParasite"/>
        </authorList>
    </citation>
    <scope>IDENTIFICATION</scope>
</reference>
<organism evidence="1 2">
    <name type="scientific">Heterorhabditis bacteriophora</name>
    <name type="common">Entomopathogenic nematode worm</name>
    <dbReference type="NCBI Taxonomy" id="37862"/>
    <lineage>
        <taxon>Eukaryota</taxon>
        <taxon>Metazoa</taxon>
        <taxon>Ecdysozoa</taxon>
        <taxon>Nematoda</taxon>
        <taxon>Chromadorea</taxon>
        <taxon>Rhabditida</taxon>
        <taxon>Rhabditina</taxon>
        <taxon>Rhabditomorpha</taxon>
        <taxon>Strongyloidea</taxon>
        <taxon>Heterorhabditidae</taxon>
        <taxon>Heterorhabditis</taxon>
    </lineage>
</organism>
<protein>
    <submittedName>
        <fullName evidence="2">Protein kinase domain-containing protein</fullName>
    </submittedName>
</protein>
<dbReference type="AlphaFoldDB" id="A0A1I7WN72"/>
<keyword evidence="1" id="KW-1185">Reference proteome</keyword>
<accession>A0A1I7WN72</accession>
<sequence>MMGVSWVFEHDKSAKEVERQLEGGGAEQCGTYSVDCLPYIPNDKVEYEPSQVASQCALMITEMMQMFFPQHAANKPEVLTKMTPEPYTALDTLYQYLMIFKQMRKKA</sequence>
<proteinExistence type="predicted"/>